<evidence type="ECO:0000256" key="1">
    <source>
        <dbReference type="SAM" id="MobiDB-lite"/>
    </source>
</evidence>
<gene>
    <name evidence="2" type="ORF">V6N12_042716</name>
</gene>
<dbReference type="Proteomes" id="UP001472677">
    <property type="component" value="Unassembled WGS sequence"/>
</dbReference>
<evidence type="ECO:0000313" key="2">
    <source>
        <dbReference type="EMBL" id="KAK8502220.1"/>
    </source>
</evidence>
<accession>A0ABR2B6B9</accession>
<proteinExistence type="predicted"/>
<reference evidence="2 3" key="1">
    <citation type="journal article" date="2024" name="G3 (Bethesda)">
        <title>Genome assembly of Hibiscus sabdariffa L. provides insights into metabolisms of medicinal natural products.</title>
        <authorList>
            <person name="Kim T."/>
        </authorList>
    </citation>
    <scope>NUCLEOTIDE SEQUENCE [LARGE SCALE GENOMIC DNA]</scope>
    <source>
        <strain evidence="2">TK-2024</strain>
        <tissue evidence="2">Old leaves</tissue>
    </source>
</reference>
<dbReference type="EMBL" id="JBBPBM010000175">
    <property type="protein sequence ID" value="KAK8502220.1"/>
    <property type="molecule type" value="Genomic_DNA"/>
</dbReference>
<comment type="caution">
    <text evidence="2">The sequence shown here is derived from an EMBL/GenBank/DDBJ whole genome shotgun (WGS) entry which is preliminary data.</text>
</comment>
<organism evidence="2 3">
    <name type="scientific">Hibiscus sabdariffa</name>
    <name type="common">roselle</name>
    <dbReference type="NCBI Taxonomy" id="183260"/>
    <lineage>
        <taxon>Eukaryota</taxon>
        <taxon>Viridiplantae</taxon>
        <taxon>Streptophyta</taxon>
        <taxon>Embryophyta</taxon>
        <taxon>Tracheophyta</taxon>
        <taxon>Spermatophyta</taxon>
        <taxon>Magnoliopsida</taxon>
        <taxon>eudicotyledons</taxon>
        <taxon>Gunneridae</taxon>
        <taxon>Pentapetalae</taxon>
        <taxon>rosids</taxon>
        <taxon>malvids</taxon>
        <taxon>Malvales</taxon>
        <taxon>Malvaceae</taxon>
        <taxon>Malvoideae</taxon>
        <taxon>Hibiscus</taxon>
    </lineage>
</organism>
<name>A0ABR2B6B9_9ROSI</name>
<protein>
    <submittedName>
        <fullName evidence="2">Uncharacterized protein</fullName>
    </submittedName>
</protein>
<feature type="region of interest" description="Disordered" evidence="1">
    <location>
        <begin position="25"/>
        <end position="60"/>
    </location>
</feature>
<keyword evidence="3" id="KW-1185">Reference proteome</keyword>
<evidence type="ECO:0000313" key="3">
    <source>
        <dbReference type="Proteomes" id="UP001472677"/>
    </source>
</evidence>
<sequence>MLKKEEVKSINLMLSQDFSYGANDQFEEDELEMLDSGGPNSSKRSEKPLPKKPRTKGPMDLFVAPKANPHKEGSVQATCDNQLREKTCREIAKKKL</sequence>